<dbReference type="Pfam" id="PF10861">
    <property type="entry name" value="DUF2784"/>
    <property type="match status" value="1"/>
</dbReference>
<keyword evidence="1" id="KW-0472">Membrane</keyword>
<feature type="transmembrane region" description="Helical" evidence="1">
    <location>
        <begin position="91"/>
        <end position="110"/>
    </location>
</feature>
<dbReference type="Proteomes" id="UP001339911">
    <property type="component" value="Unassembled WGS sequence"/>
</dbReference>
<evidence type="ECO:0000313" key="3">
    <source>
        <dbReference type="Proteomes" id="UP001339911"/>
    </source>
</evidence>
<dbReference type="EMBL" id="JAZGQL010000005">
    <property type="protein sequence ID" value="MEE6306641.1"/>
    <property type="molecule type" value="Genomic_DNA"/>
</dbReference>
<sequence length="139" mass="15952">MGYRLLIILVLTLHFGFLGYLVLGGFLAWRWPRTIWLHLSAAAWGVLVTAAQLVCPLTYLEHWARRRAGESDVGRGFIDRYVEGVFYPERYALLAQVLVAVLILASWLGLSQRLGVFERLGRLGRVRAVRSPRPRRRLH</sequence>
<accession>A0ABU7S9M2</accession>
<dbReference type="RefSeq" id="WP_331206982.1">
    <property type="nucleotide sequence ID" value="NZ_JAZGQL010000005.1"/>
</dbReference>
<evidence type="ECO:0000313" key="2">
    <source>
        <dbReference type="EMBL" id="MEE6306641.1"/>
    </source>
</evidence>
<proteinExistence type="predicted"/>
<feature type="transmembrane region" description="Helical" evidence="1">
    <location>
        <begin position="41"/>
        <end position="60"/>
    </location>
</feature>
<feature type="transmembrane region" description="Helical" evidence="1">
    <location>
        <begin position="6"/>
        <end position="29"/>
    </location>
</feature>
<keyword evidence="1" id="KW-1133">Transmembrane helix</keyword>
<keyword evidence="3" id="KW-1185">Reference proteome</keyword>
<reference evidence="2 3" key="1">
    <citation type="submission" date="2024-01" db="EMBL/GenBank/DDBJ databases">
        <title>Genome insights into Plantactinospora veratri sp. nov.</title>
        <authorList>
            <person name="Wang L."/>
        </authorList>
    </citation>
    <scope>NUCLEOTIDE SEQUENCE [LARGE SCALE GENOMIC DNA]</scope>
    <source>
        <strain evidence="2 3">NEAU-FHS4</strain>
    </source>
</reference>
<evidence type="ECO:0000256" key="1">
    <source>
        <dbReference type="SAM" id="Phobius"/>
    </source>
</evidence>
<dbReference type="InterPro" id="IPR021218">
    <property type="entry name" value="DUF2784"/>
</dbReference>
<comment type="caution">
    <text evidence="2">The sequence shown here is derived from an EMBL/GenBank/DDBJ whole genome shotgun (WGS) entry which is preliminary data.</text>
</comment>
<keyword evidence="1" id="KW-0812">Transmembrane</keyword>
<gene>
    <name evidence="2" type="ORF">V1634_07365</name>
</gene>
<name>A0ABU7S9M2_9ACTN</name>
<protein>
    <submittedName>
        <fullName evidence="2">DUF2784 domain-containing protein</fullName>
    </submittedName>
</protein>
<organism evidence="2 3">
    <name type="scientific">Plantactinospora veratri</name>
    <dbReference type="NCBI Taxonomy" id="1436122"/>
    <lineage>
        <taxon>Bacteria</taxon>
        <taxon>Bacillati</taxon>
        <taxon>Actinomycetota</taxon>
        <taxon>Actinomycetes</taxon>
        <taxon>Micromonosporales</taxon>
        <taxon>Micromonosporaceae</taxon>
        <taxon>Plantactinospora</taxon>
    </lineage>
</organism>